<dbReference type="SMART" id="SM00554">
    <property type="entry name" value="FAS1"/>
    <property type="match status" value="5"/>
</dbReference>
<evidence type="ECO:0000259" key="11">
    <source>
        <dbReference type="PROSITE" id="PS50026"/>
    </source>
</evidence>
<feature type="domain" description="EGF-like" evidence="11">
    <location>
        <begin position="1084"/>
        <end position="1124"/>
    </location>
</feature>
<dbReference type="OrthoDB" id="286301at2759"/>
<feature type="domain" description="FAS1" evidence="12">
    <location>
        <begin position="685"/>
        <end position="819"/>
    </location>
</feature>
<feature type="domain" description="FAS1" evidence="12">
    <location>
        <begin position="1698"/>
        <end position="1825"/>
    </location>
</feature>
<dbReference type="SUPFAM" id="SSF57196">
    <property type="entry name" value="EGF/Laminin"/>
    <property type="match status" value="1"/>
</dbReference>
<evidence type="ECO:0000256" key="7">
    <source>
        <dbReference type="ARBA" id="ARBA00023180"/>
    </source>
</evidence>
<proteinExistence type="predicted"/>
<keyword evidence="4 10" id="KW-1133">Transmembrane helix</keyword>
<feature type="domain" description="EGF-like" evidence="11">
    <location>
        <begin position="1000"/>
        <end position="1041"/>
    </location>
</feature>
<dbReference type="PROSITE" id="PS00022">
    <property type="entry name" value="EGF_1"/>
    <property type="match status" value="4"/>
</dbReference>
<dbReference type="PROSITE" id="PS50213">
    <property type="entry name" value="FAS1"/>
    <property type="match status" value="5"/>
</dbReference>
<feature type="region of interest" description="Disordered" evidence="9">
    <location>
        <begin position="188"/>
        <end position="212"/>
    </location>
</feature>
<evidence type="ECO:0000256" key="3">
    <source>
        <dbReference type="ARBA" id="ARBA00022692"/>
    </source>
</evidence>
<dbReference type="SMART" id="SM00181">
    <property type="entry name" value="EGF"/>
    <property type="match status" value="16"/>
</dbReference>
<dbReference type="PROSITE" id="PS01186">
    <property type="entry name" value="EGF_2"/>
    <property type="match status" value="9"/>
</dbReference>
<dbReference type="Gene3D" id="2.30.180.10">
    <property type="entry name" value="FAS1 domain"/>
    <property type="match status" value="5"/>
</dbReference>
<dbReference type="GeneID" id="106070627"/>
<keyword evidence="3 10" id="KW-0812">Transmembrane</keyword>
<evidence type="ECO:0000259" key="12">
    <source>
        <dbReference type="PROSITE" id="PS50213"/>
    </source>
</evidence>
<dbReference type="SMART" id="SM00179">
    <property type="entry name" value="EGF_CA"/>
    <property type="match status" value="4"/>
</dbReference>
<protein>
    <submittedName>
        <fullName evidence="14">Stabilin-2-like isoform X1</fullName>
    </submittedName>
</protein>
<dbReference type="Gene3D" id="2.10.25.10">
    <property type="entry name" value="Laminin"/>
    <property type="match status" value="8"/>
</dbReference>
<dbReference type="SUPFAM" id="SSF82153">
    <property type="entry name" value="FAS1 domain"/>
    <property type="match status" value="5"/>
</dbReference>
<evidence type="ECO:0000256" key="10">
    <source>
        <dbReference type="SAM" id="Phobius"/>
    </source>
</evidence>
<feature type="domain" description="EGF-like" evidence="11">
    <location>
        <begin position="1574"/>
        <end position="1614"/>
    </location>
</feature>
<keyword evidence="6 8" id="KW-1015">Disulfide bond</keyword>
<evidence type="ECO:0000256" key="8">
    <source>
        <dbReference type="PROSITE-ProRule" id="PRU00076"/>
    </source>
</evidence>
<gene>
    <name evidence="14" type="primary">LOC106070627</name>
</gene>
<accession>A0A9W3A4J3</accession>
<keyword evidence="5 10" id="KW-0472">Membrane</keyword>
<feature type="disulfide bond" evidence="8">
    <location>
        <begin position="350"/>
        <end position="359"/>
    </location>
</feature>
<dbReference type="OMA" id="NNKSEMW"/>
<evidence type="ECO:0000256" key="5">
    <source>
        <dbReference type="ARBA" id="ARBA00023136"/>
    </source>
</evidence>
<dbReference type="Pfam" id="PF24887">
    <property type="entry name" value="EGF_STAB1-2"/>
    <property type="match status" value="2"/>
</dbReference>
<dbReference type="RefSeq" id="XP_055882103.1">
    <property type="nucleotide sequence ID" value="XM_056026128.1"/>
</dbReference>
<evidence type="ECO:0000313" key="14">
    <source>
        <dbReference type="RefSeq" id="XP_055882103.1"/>
    </source>
</evidence>
<evidence type="ECO:0000256" key="6">
    <source>
        <dbReference type="ARBA" id="ARBA00023157"/>
    </source>
</evidence>
<evidence type="ECO:0000313" key="13">
    <source>
        <dbReference type="Proteomes" id="UP001165740"/>
    </source>
</evidence>
<feature type="domain" description="FAS1" evidence="12">
    <location>
        <begin position="531"/>
        <end position="674"/>
    </location>
</feature>
<feature type="domain" description="EGF-like" evidence="11">
    <location>
        <begin position="323"/>
        <end position="360"/>
    </location>
</feature>
<feature type="domain" description="EGF-like" evidence="11">
    <location>
        <begin position="1042"/>
        <end position="1083"/>
    </location>
</feature>
<dbReference type="Pfam" id="PF12947">
    <property type="entry name" value="EGF_3"/>
    <property type="match status" value="4"/>
</dbReference>
<feature type="disulfide bond" evidence="8">
    <location>
        <begin position="306"/>
        <end position="315"/>
    </location>
</feature>
<feature type="transmembrane region" description="Helical" evidence="10">
    <location>
        <begin position="1845"/>
        <end position="1867"/>
    </location>
</feature>
<feature type="domain" description="EGF-like" evidence="11">
    <location>
        <begin position="407"/>
        <end position="448"/>
    </location>
</feature>
<feature type="compositionally biased region" description="Basic and acidic residues" evidence="9">
    <location>
        <begin position="1904"/>
        <end position="1913"/>
    </location>
</feature>
<feature type="domain" description="FAS1" evidence="12">
    <location>
        <begin position="1319"/>
        <end position="1441"/>
    </location>
</feature>
<sequence>MMPTTMSLENMVNIWPCQRSTWFCSRKRLAKHGNVFFVCLFLAFGTLCKTVEAQADNDQESTWSGSYTDSTVIKEYASSVESTNEFSSTNTAAFSVSIDGKMTRNNFLTSSESPTTTLKSSNLLSNNITSLATTTSDLSKMTDATPTKLSPDSVTAETYSDLQKTTTNTGPTADIDDILGPVTGFFDVSNTSEDTENPTTPEEPPPVTSAEPTALSEGFCYQNISRIYKTGCVQCSEKPCGSGYVIGTDPCQDVDFECSYECRVQTTVIQCCDGYVGSGCEACPGGSSNPCNGNGKCQEGYPMCRCDPGFAGTACELCNDTRYGDDCSQECACVNGVCSNGRQGDGSCSCYSGYKGAKCDEKLLTCDDLQCMKKSSVHSRCIEVDGIAACDCDIGYRYNASLTDCVAINPCENPKSPCGLNSVCMMVSPGRHTCTCEQDFTGDGIVCMPINPCDVTVGICGENTRCSMIGPNKHICHCNIGWKYTPGVGCSLINVCSSKSCPKNAICETYEPYTFRCMCKEGFISRNKVCIGNIYQAVLDLNKDGEYAKSLDYSIQMIRNFYYEPLQNRGPFTIFLPTDKAFREVSRQFGGFEKFLQNVDRARQILRQHIIIGKSRAESLNRDKVYTLQGIVAEIKNTRNGMRYKLGSYAETAKILKKNIEASNGMIHIVNRFLTFNPKILGNTQKTAMELISQEEEYDKFEMLINALNMSEEFNKENITIFAPSNAAWNTLPNGGLQYLMEDENGQQKLRAILRNHIFPGYVDVVDLIQKSSLQSLQGVTLKVKITEQSQIVLNDNAGITQVDIPCKGNVYYYHIEGLLVPEYIKVVHNTCPIPTTIKVKGKCQSTCEGIGQCPMESDTPIPGELDSCIQYPLFGPSAQFPLPRKTGCTQVCNRTLTIPKCCEGFFGSLCLPCPGGFHKPCNGNGQCLDSISGNGRCLCSPGFMGTACEMCSQQKVFGPYCNQTCSCLHGECDDGPKGSGKCRKDSCQFGFLGENCERKLLQCGSEVMLCHSHSECYKDEQNNYRCQCSPGYEGNGLTCTEKNRCLVDNGGCHSQAKCTKLGPGSSRCDCNPGWTGDGYSCAPKIACSSNKDCHLKATCRDMELDKYHCICNMGYKGDGTHCELVNPCVENNGGCHPKALCTPVMFGVRNCSCPSSLDGDGFNCYGTIYDQVKAHPNLTYIARYLETNKFLVIYKDKTEKLTLFAPSDEALDNYLSKLDPSQLSFLDNDIHSFNMFRFHTLAEQYSSQQIKSLTTVYKTFATMYDGFSLRMVYDNQSLHIFANHSSFAVILEGDIPAVNGFIHIVDKVLEPFIPDNSPPALESALASQPDLQLFYQALKASDLMDMLQDWDEFTVFAPVNSAMKTMNTSNMSQHLKYYIVARNVFTPTLETGDTVESSLGSKHPLEFTVINGNVLVNNVKIIRSDILFDGGVLHIIEDLIHPVLHYCNNVSLIIANSSCASCDISDIAGLCPVGFVPVMPIFKMSCSLDQSVKGCQILCEKKETILQCCDGYYGASCDACPGGPETPCNGHGVCSDGSTGDGHCSCDIGYVGQNCGQCLQANMTPPFCTDSMGIANCSYMNGNCSQNAECTITKSDPSCRCRPGYIGDGYKCSSPCDTPLAGKCHQQAQCVFNDSVGAMSCVCNTGYYGNGTWCTRSCLINNGGCDRDRAKCTDSDITGGHVCTCNDGYVGNGTICNKDIIDAVTRIPVLSNFNNWLNNKVKSNNGKERLSKMQNVTLFAPVSKNWDRLELLDLVIIGQYIRLSSDKTKDSNVVNKDDSFKSESGKFINITVQENGQIFVNEIAVVESNIETTNGIIHLTAESISEYVDVRAETSRTKDKSKSIIIIVTVAAVVIVALVVIVAYVIHRKKYETILQIFKKSDGVGSESNLSFARLSAQEEDSDSFKDADASKYDNPVYTDADVI</sequence>
<feature type="disulfide bond" evidence="8">
    <location>
        <begin position="940"/>
        <end position="949"/>
    </location>
</feature>
<dbReference type="InterPro" id="IPR056806">
    <property type="entry name" value="EGF_STAB1-2"/>
</dbReference>
<dbReference type="PANTHER" id="PTHR24038">
    <property type="entry name" value="STABILIN"/>
    <property type="match status" value="1"/>
</dbReference>
<dbReference type="InterPro" id="IPR001881">
    <property type="entry name" value="EGF-like_Ca-bd_dom"/>
</dbReference>
<comment type="subcellular location">
    <subcellularLocation>
        <location evidence="1">Membrane</location>
        <topology evidence="1">Single-pass membrane protein</topology>
    </subcellularLocation>
</comment>
<organism evidence="13 14">
    <name type="scientific">Biomphalaria glabrata</name>
    <name type="common">Bloodfluke planorb</name>
    <name type="synonym">Freshwater snail</name>
    <dbReference type="NCBI Taxonomy" id="6526"/>
    <lineage>
        <taxon>Eukaryota</taxon>
        <taxon>Metazoa</taxon>
        <taxon>Spiralia</taxon>
        <taxon>Lophotrochozoa</taxon>
        <taxon>Mollusca</taxon>
        <taxon>Gastropoda</taxon>
        <taxon>Heterobranchia</taxon>
        <taxon>Euthyneura</taxon>
        <taxon>Panpulmonata</taxon>
        <taxon>Hygrophila</taxon>
        <taxon>Lymnaeoidea</taxon>
        <taxon>Planorbidae</taxon>
        <taxon>Biomphalaria</taxon>
    </lineage>
</organism>
<keyword evidence="13" id="KW-1185">Reference proteome</keyword>
<evidence type="ECO:0000256" key="1">
    <source>
        <dbReference type="ARBA" id="ARBA00004167"/>
    </source>
</evidence>
<feature type="region of interest" description="Disordered" evidence="9">
    <location>
        <begin position="1900"/>
        <end position="1925"/>
    </location>
</feature>
<feature type="disulfide bond" evidence="8">
    <location>
        <begin position="331"/>
        <end position="348"/>
    </location>
</feature>
<dbReference type="PANTHER" id="PTHR24038:SF11">
    <property type="entry name" value="INTEGRIN BETA-LIKE PROTEIN E"/>
    <property type="match status" value="1"/>
</dbReference>
<dbReference type="GO" id="GO:0005509">
    <property type="term" value="F:calcium ion binding"/>
    <property type="evidence" value="ECO:0007669"/>
    <property type="project" value="InterPro"/>
</dbReference>
<feature type="domain" description="EGF-like" evidence="11">
    <location>
        <begin position="1519"/>
        <end position="1557"/>
    </location>
</feature>
<dbReference type="InterPro" id="IPR024731">
    <property type="entry name" value="NELL2-like_EGF"/>
</dbReference>
<dbReference type="InterPro" id="IPR000742">
    <property type="entry name" value="EGF"/>
</dbReference>
<keyword evidence="7" id="KW-0325">Glycoprotein</keyword>
<comment type="caution">
    <text evidence="8">Lacks conserved residue(s) required for the propagation of feature annotation.</text>
</comment>
<name>A0A9W3A4J3_BIOGL</name>
<dbReference type="GO" id="GO:0016020">
    <property type="term" value="C:membrane"/>
    <property type="evidence" value="ECO:0007669"/>
    <property type="project" value="UniProtKB-SubCell"/>
</dbReference>
<evidence type="ECO:0000256" key="2">
    <source>
        <dbReference type="ARBA" id="ARBA00022536"/>
    </source>
</evidence>
<feature type="disulfide bond" evidence="8">
    <location>
        <begin position="1547"/>
        <end position="1556"/>
    </location>
</feature>
<dbReference type="Proteomes" id="UP001165740">
    <property type="component" value="Chromosome 4"/>
</dbReference>
<keyword evidence="2 8" id="KW-0245">EGF-like domain</keyword>
<feature type="domain" description="FAS1" evidence="12">
    <location>
        <begin position="1166"/>
        <end position="1310"/>
    </location>
</feature>
<feature type="domain" description="EGF-like" evidence="11">
    <location>
        <begin position="912"/>
        <end position="950"/>
    </location>
</feature>
<evidence type="ECO:0000256" key="9">
    <source>
        <dbReference type="SAM" id="MobiDB-lite"/>
    </source>
</evidence>
<dbReference type="PROSITE" id="PS50026">
    <property type="entry name" value="EGF_3"/>
    <property type="match status" value="9"/>
</dbReference>
<evidence type="ECO:0000256" key="4">
    <source>
        <dbReference type="ARBA" id="ARBA00022989"/>
    </source>
</evidence>
<dbReference type="FunFam" id="2.10.25.10:FF:000040">
    <property type="entry name" value="Stabilin 2"/>
    <property type="match status" value="1"/>
</dbReference>
<reference evidence="14" key="1">
    <citation type="submission" date="2025-08" db="UniProtKB">
        <authorList>
            <consortium name="RefSeq"/>
        </authorList>
    </citation>
    <scope>IDENTIFICATION</scope>
</reference>
<dbReference type="InterPro" id="IPR036378">
    <property type="entry name" value="FAS1_dom_sf"/>
</dbReference>
<dbReference type="Pfam" id="PF02469">
    <property type="entry name" value="Fasciclin"/>
    <property type="match status" value="5"/>
</dbReference>
<dbReference type="InterPro" id="IPR000782">
    <property type="entry name" value="FAS1_domain"/>
</dbReference>
<feature type="domain" description="EGF-like" evidence="11">
    <location>
        <begin position="281"/>
        <end position="316"/>
    </location>
</feature>